<dbReference type="STRING" id="305507.SAMN04489724_3166"/>
<name>A0A1I7CGD1_9BACT</name>
<dbReference type="InterPro" id="IPR052038">
    <property type="entry name" value="Type-VII_TA_antitoxin"/>
</dbReference>
<organism evidence="9 10">
    <name type="scientific">Algoriphagus locisalis</name>
    <dbReference type="NCBI Taxonomy" id="305507"/>
    <lineage>
        <taxon>Bacteria</taxon>
        <taxon>Pseudomonadati</taxon>
        <taxon>Bacteroidota</taxon>
        <taxon>Cytophagia</taxon>
        <taxon>Cytophagales</taxon>
        <taxon>Cyclobacteriaceae</taxon>
        <taxon>Algoriphagus</taxon>
    </lineage>
</organism>
<evidence type="ECO:0000259" key="8">
    <source>
        <dbReference type="Pfam" id="PF18765"/>
    </source>
</evidence>
<dbReference type="PANTHER" id="PTHR33571:SF12">
    <property type="entry name" value="BSL3053 PROTEIN"/>
    <property type="match status" value="1"/>
</dbReference>
<evidence type="ECO:0000313" key="10">
    <source>
        <dbReference type="Proteomes" id="UP000199673"/>
    </source>
</evidence>
<dbReference type="Pfam" id="PF18765">
    <property type="entry name" value="Polbeta"/>
    <property type="match status" value="1"/>
</dbReference>
<dbReference type="Gene3D" id="3.30.460.10">
    <property type="entry name" value="Beta Polymerase, domain 2"/>
    <property type="match status" value="1"/>
</dbReference>
<dbReference type="AlphaFoldDB" id="A0A1I7CGD1"/>
<dbReference type="GO" id="GO:0005524">
    <property type="term" value="F:ATP binding"/>
    <property type="evidence" value="ECO:0007669"/>
    <property type="project" value="UniProtKB-KW"/>
</dbReference>
<evidence type="ECO:0000256" key="7">
    <source>
        <dbReference type="ARBA" id="ARBA00022842"/>
    </source>
</evidence>
<dbReference type="GO" id="GO:0046872">
    <property type="term" value="F:metal ion binding"/>
    <property type="evidence" value="ECO:0007669"/>
    <property type="project" value="UniProtKB-KW"/>
</dbReference>
<dbReference type="SUPFAM" id="SSF81301">
    <property type="entry name" value="Nucleotidyltransferase"/>
    <property type="match status" value="1"/>
</dbReference>
<dbReference type="GO" id="GO:0016779">
    <property type="term" value="F:nucleotidyltransferase activity"/>
    <property type="evidence" value="ECO:0007669"/>
    <property type="project" value="UniProtKB-KW"/>
</dbReference>
<keyword evidence="2" id="KW-0808">Transferase</keyword>
<evidence type="ECO:0000256" key="6">
    <source>
        <dbReference type="ARBA" id="ARBA00022840"/>
    </source>
</evidence>
<dbReference type="OrthoDB" id="9793933at2"/>
<evidence type="ECO:0000313" key="9">
    <source>
        <dbReference type="EMBL" id="SFT98479.1"/>
    </source>
</evidence>
<evidence type="ECO:0000256" key="4">
    <source>
        <dbReference type="ARBA" id="ARBA00022723"/>
    </source>
</evidence>
<gene>
    <name evidence="9" type="ORF">SAMN04489724_3166</name>
</gene>
<dbReference type="CDD" id="cd05403">
    <property type="entry name" value="NT_KNTase_like"/>
    <property type="match status" value="1"/>
</dbReference>
<evidence type="ECO:0000256" key="2">
    <source>
        <dbReference type="ARBA" id="ARBA00022679"/>
    </source>
</evidence>
<dbReference type="InterPro" id="IPR043519">
    <property type="entry name" value="NT_sf"/>
</dbReference>
<reference evidence="10" key="1">
    <citation type="submission" date="2016-10" db="EMBL/GenBank/DDBJ databases">
        <authorList>
            <person name="Varghese N."/>
            <person name="Submissions S."/>
        </authorList>
    </citation>
    <scope>NUCLEOTIDE SEQUENCE [LARGE SCALE GENOMIC DNA]</scope>
    <source>
        <strain evidence="10">DSM 23445</strain>
    </source>
</reference>
<dbReference type="Proteomes" id="UP000199673">
    <property type="component" value="Unassembled WGS sequence"/>
</dbReference>
<comment type="cofactor">
    <cofactor evidence="1">
        <name>Mg(2+)</name>
        <dbReference type="ChEBI" id="CHEBI:18420"/>
    </cofactor>
</comment>
<dbReference type="PANTHER" id="PTHR33571">
    <property type="entry name" value="SSL8005 PROTEIN"/>
    <property type="match status" value="1"/>
</dbReference>
<accession>A0A1I7CGD1</accession>
<sequence>MIPMIKKKLQQIETLCKQHKVDSFALFGSAASGEFDHSSDLDFLVKFSNTIEILDYADNYFDFLGNLEKLFDMPIDLVSEKSLKNPILIQEINKSKIRLYEC</sequence>
<protein>
    <recommendedName>
        <fullName evidence="8">Polymerase beta nucleotidyltransferase domain-containing protein</fullName>
    </recommendedName>
</protein>
<keyword evidence="6" id="KW-0067">ATP-binding</keyword>
<keyword evidence="10" id="KW-1185">Reference proteome</keyword>
<proteinExistence type="predicted"/>
<evidence type="ECO:0000256" key="5">
    <source>
        <dbReference type="ARBA" id="ARBA00022741"/>
    </source>
</evidence>
<dbReference type="InterPro" id="IPR041633">
    <property type="entry name" value="Polbeta"/>
</dbReference>
<evidence type="ECO:0000256" key="1">
    <source>
        <dbReference type="ARBA" id="ARBA00001946"/>
    </source>
</evidence>
<evidence type="ECO:0000256" key="3">
    <source>
        <dbReference type="ARBA" id="ARBA00022695"/>
    </source>
</evidence>
<keyword evidence="7" id="KW-0460">Magnesium</keyword>
<keyword evidence="4" id="KW-0479">Metal-binding</keyword>
<keyword evidence="5" id="KW-0547">Nucleotide-binding</keyword>
<dbReference type="EMBL" id="FPBF01000004">
    <property type="protein sequence ID" value="SFT98479.1"/>
    <property type="molecule type" value="Genomic_DNA"/>
</dbReference>
<feature type="domain" description="Polymerase beta nucleotidyltransferase" evidence="8">
    <location>
        <begin position="10"/>
        <end position="101"/>
    </location>
</feature>
<keyword evidence="3" id="KW-0548">Nucleotidyltransferase</keyword>